<accession>A0A0C3EGR1</accession>
<dbReference type="Gene3D" id="3.30.200.20">
    <property type="entry name" value="Phosphorylase Kinase, domain 1"/>
    <property type="match status" value="1"/>
</dbReference>
<keyword evidence="2 4" id="KW-0547">Nucleotide-binding</keyword>
<protein>
    <recommendedName>
        <fullName evidence="6">Protein kinase domain-containing protein</fullName>
    </recommendedName>
</protein>
<feature type="domain" description="Protein kinase" evidence="6">
    <location>
        <begin position="24"/>
        <end position="318"/>
    </location>
</feature>
<evidence type="ECO:0000256" key="2">
    <source>
        <dbReference type="ARBA" id="ARBA00022741"/>
    </source>
</evidence>
<dbReference type="GO" id="GO:0005524">
    <property type="term" value="F:ATP binding"/>
    <property type="evidence" value="ECO:0007669"/>
    <property type="project" value="UniProtKB-UniRule"/>
</dbReference>
<comment type="similarity">
    <text evidence="1">Belongs to the protein kinase superfamily. STE Ser/Thr protein kinase family. STE20 subfamily.</text>
</comment>
<dbReference type="Proteomes" id="UP000053989">
    <property type="component" value="Unassembled WGS sequence"/>
</dbReference>
<gene>
    <name evidence="7" type="ORF">SCLCIDRAFT_21406</name>
</gene>
<dbReference type="InterPro" id="IPR008271">
    <property type="entry name" value="Ser/Thr_kinase_AS"/>
</dbReference>
<dbReference type="OrthoDB" id="248923at2759"/>
<dbReference type="SMART" id="SM00220">
    <property type="entry name" value="S_TKc"/>
    <property type="match status" value="1"/>
</dbReference>
<evidence type="ECO:0000256" key="3">
    <source>
        <dbReference type="ARBA" id="ARBA00022840"/>
    </source>
</evidence>
<feature type="binding site" evidence="4">
    <location>
        <position position="57"/>
    </location>
    <ligand>
        <name>ATP</name>
        <dbReference type="ChEBI" id="CHEBI:30616"/>
    </ligand>
</feature>
<evidence type="ECO:0000313" key="7">
    <source>
        <dbReference type="EMBL" id="KIM67096.1"/>
    </source>
</evidence>
<sequence length="562" mass="61699">MATGRFVGAVQDEWQMFSDGPEDYSIGSPIGFGASSIVYSAVYNSPSPQRPIPCALKVLDLDTLHPRSLSLLQRETQLMSLSKHPNVLRVRGSWMDGCKLYIALRLMNKGSAADVMHYSWPGGMEEEVVKCILKQALEGLNYLHINGFIHRDIKAANLLIDEDGTVLVGDLGVAASLADDPDASTALSDGRRTRPDVSLAQSRVGHPVRPHMGKRKSFVGTPCWMAPELIEGKQYDAKADIWSFGITAIELTQGRPPRSRESPQTVLLQTVQGRPPTLDREGGVHRYSKAFKDIVDACLRKDPSKRPTAAQLLQTPFFKSAKKKSYLVGAILSGLPPLAMRQEQHRRPPSLMAQLTADSWDFSLPTIRPRTNDARDVHTPRDFSSTTTRHSFEKVDLSPQATYPCFDSASSENRMDEDLFDGVCIVIDSGTKLSPHLENVDLEDEEKQNLDGRMFPPLSSSPSVSSESSESLQAHEPLPQCTTNRISTPIPICAPQPPVPKSSGSSCSPPGTPSSMPLITAPSVWDRVTRRASRRGSDGSPTESKASRIARFLKRRPSLSHT</sequence>
<feature type="compositionally biased region" description="Low complexity" evidence="5">
    <location>
        <begin position="456"/>
        <end position="472"/>
    </location>
</feature>
<dbReference type="PANTHER" id="PTHR48014">
    <property type="entry name" value="SERINE/THREONINE-PROTEIN KINASE FRAY2"/>
    <property type="match status" value="1"/>
</dbReference>
<dbReference type="InParanoid" id="A0A0C3EGR1"/>
<dbReference type="PROSITE" id="PS00108">
    <property type="entry name" value="PROTEIN_KINASE_ST"/>
    <property type="match status" value="1"/>
</dbReference>
<organism evidence="7 8">
    <name type="scientific">Scleroderma citrinum Foug A</name>
    <dbReference type="NCBI Taxonomy" id="1036808"/>
    <lineage>
        <taxon>Eukaryota</taxon>
        <taxon>Fungi</taxon>
        <taxon>Dikarya</taxon>
        <taxon>Basidiomycota</taxon>
        <taxon>Agaricomycotina</taxon>
        <taxon>Agaricomycetes</taxon>
        <taxon>Agaricomycetidae</taxon>
        <taxon>Boletales</taxon>
        <taxon>Sclerodermatineae</taxon>
        <taxon>Sclerodermataceae</taxon>
        <taxon>Scleroderma</taxon>
    </lineage>
</organism>
<dbReference type="InterPro" id="IPR011009">
    <property type="entry name" value="Kinase-like_dom_sf"/>
</dbReference>
<dbReference type="PROSITE" id="PS00107">
    <property type="entry name" value="PROTEIN_KINASE_ATP"/>
    <property type="match status" value="1"/>
</dbReference>
<dbReference type="GO" id="GO:0004672">
    <property type="term" value="F:protein kinase activity"/>
    <property type="evidence" value="ECO:0007669"/>
    <property type="project" value="InterPro"/>
</dbReference>
<dbReference type="PROSITE" id="PS50011">
    <property type="entry name" value="PROTEIN_KINASE_DOM"/>
    <property type="match status" value="1"/>
</dbReference>
<dbReference type="STRING" id="1036808.A0A0C3EGR1"/>
<dbReference type="PANTHER" id="PTHR48014:SF21">
    <property type="entry name" value="SERINE_THREONINE-PROTEIN KINASE FRAY2"/>
    <property type="match status" value="1"/>
</dbReference>
<dbReference type="SUPFAM" id="SSF56112">
    <property type="entry name" value="Protein kinase-like (PK-like)"/>
    <property type="match status" value="1"/>
</dbReference>
<dbReference type="AlphaFoldDB" id="A0A0C3EGR1"/>
<dbReference type="Gene3D" id="1.10.510.10">
    <property type="entry name" value="Transferase(Phosphotransferase) domain 1"/>
    <property type="match status" value="1"/>
</dbReference>
<dbReference type="Pfam" id="PF00069">
    <property type="entry name" value="Pkinase"/>
    <property type="match status" value="1"/>
</dbReference>
<dbReference type="EMBL" id="KN822014">
    <property type="protein sequence ID" value="KIM67096.1"/>
    <property type="molecule type" value="Genomic_DNA"/>
</dbReference>
<feature type="compositionally biased region" description="Basic residues" evidence="5">
    <location>
        <begin position="551"/>
        <end position="562"/>
    </location>
</feature>
<evidence type="ECO:0000313" key="8">
    <source>
        <dbReference type="Proteomes" id="UP000053989"/>
    </source>
</evidence>
<evidence type="ECO:0000256" key="4">
    <source>
        <dbReference type="PROSITE-ProRule" id="PRU10141"/>
    </source>
</evidence>
<evidence type="ECO:0000259" key="6">
    <source>
        <dbReference type="PROSITE" id="PS50011"/>
    </source>
</evidence>
<feature type="region of interest" description="Disordered" evidence="5">
    <location>
        <begin position="437"/>
        <end position="562"/>
    </location>
</feature>
<reference evidence="8" key="2">
    <citation type="submission" date="2015-01" db="EMBL/GenBank/DDBJ databases">
        <title>Evolutionary Origins and Diversification of the Mycorrhizal Mutualists.</title>
        <authorList>
            <consortium name="DOE Joint Genome Institute"/>
            <consortium name="Mycorrhizal Genomics Consortium"/>
            <person name="Kohler A."/>
            <person name="Kuo A."/>
            <person name="Nagy L.G."/>
            <person name="Floudas D."/>
            <person name="Copeland A."/>
            <person name="Barry K.W."/>
            <person name="Cichocki N."/>
            <person name="Veneault-Fourrey C."/>
            <person name="LaButti K."/>
            <person name="Lindquist E.A."/>
            <person name="Lipzen A."/>
            <person name="Lundell T."/>
            <person name="Morin E."/>
            <person name="Murat C."/>
            <person name="Riley R."/>
            <person name="Ohm R."/>
            <person name="Sun H."/>
            <person name="Tunlid A."/>
            <person name="Henrissat B."/>
            <person name="Grigoriev I.V."/>
            <person name="Hibbett D.S."/>
            <person name="Martin F."/>
        </authorList>
    </citation>
    <scope>NUCLEOTIDE SEQUENCE [LARGE SCALE GENOMIC DNA]</scope>
    <source>
        <strain evidence="8">Foug A</strain>
    </source>
</reference>
<evidence type="ECO:0000256" key="1">
    <source>
        <dbReference type="ARBA" id="ARBA00008874"/>
    </source>
</evidence>
<dbReference type="HOGENOM" id="CLU_000288_2_9_1"/>
<dbReference type="InterPro" id="IPR017441">
    <property type="entry name" value="Protein_kinase_ATP_BS"/>
</dbReference>
<proteinExistence type="inferred from homology"/>
<dbReference type="GO" id="GO:0043539">
    <property type="term" value="F:protein serine/threonine kinase activator activity"/>
    <property type="evidence" value="ECO:0007669"/>
    <property type="project" value="InterPro"/>
</dbReference>
<evidence type="ECO:0000256" key="5">
    <source>
        <dbReference type="SAM" id="MobiDB-lite"/>
    </source>
</evidence>
<keyword evidence="8" id="KW-1185">Reference proteome</keyword>
<reference evidence="7 8" key="1">
    <citation type="submission" date="2014-04" db="EMBL/GenBank/DDBJ databases">
        <authorList>
            <consortium name="DOE Joint Genome Institute"/>
            <person name="Kuo A."/>
            <person name="Kohler A."/>
            <person name="Nagy L.G."/>
            <person name="Floudas D."/>
            <person name="Copeland A."/>
            <person name="Barry K.W."/>
            <person name="Cichocki N."/>
            <person name="Veneault-Fourrey C."/>
            <person name="LaButti K."/>
            <person name="Lindquist E.A."/>
            <person name="Lipzen A."/>
            <person name="Lundell T."/>
            <person name="Morin E."/>
            <person name="Murat C."/>
            <person name="Sun H."/>
            <person name="Tunlid A."/>
            <person name="Henrissat B."/>
            <person name="Grigoriev I.V."/>
            <person name="Hibbett D.S."/>
            <person name="Martin F."/>
            <person name="Nordberg H.P."/>
            <person name="Cantor M.N."/>
            <person name="Hua S.X."/>
        </authorList>
    </citation>
    <scope>NUCLEOTIDE SEQUENCE [LARGE SCALE GENOMIC DNA]</scope>
    <source>
        <strain evidence="7 8">Foug A</strain>
    </source>
</reference>
<dbReference type="InterPro" id="IPR047173">
    <property type="entry name" value="STRAD_A/B-like"/>
</dbReference>
<feature type="compositionally biased region" description="Low complexity" evidence="5">
    <location>
        <begin position="501"/>
        <end position="517"/>
    </location>
</feature>
<keyword evidence="3 4" id="KW-0067">ATP-binding</keyword>
<name>A0A0C3EGR1_9AGAM</name>
<dbReference type="InterPro" id="IPR000719">
    <property type="entry name" value="Prot_kinase_dom"/>
</dbReference>